<gene>
    <name evidence="2" type="ORF">G0Q06_04015</name>
</gene>
<accession>A0A6B2LYA2</accession>
<organism evidence="2 3">
    <name type="scientific">Oceanipulchritudo coccoides</name>
    <dbReference type="NCBI Taxonomy" id="2706888"/>
    <lineage>
        <taxon>Bacteria</taxon>
        <taxon>Pseudomonadati</taxon>
        <taxon>Verrucomicrobiota</taxon>
        <taxon>Opitutia</taxon>
        <taxon>Puniceicoccales</taxon>
        <taxon>Oceanipulchritudinaceae</taxon>
        <taxon>Oceanipulchritudo</taxon>
    </lineage>
</organism>
<keyword evidence="1" id="KW-0732">Signal</keyword>
<feature type="signal peptide" evidence="1">
    <location>
        <begin position="1"/>
        <end position="28"/>
    </location>
</feature>
<dbReference type="Proteomes" id="UP000478417">
    <property type="component" value="Unassembled WGS sequence"/>
</dbReference>
<evidence type="ECO:0000256" key="1">
    <source>
        <dbReference type="SAM" id="SignalP"/>
    </source>
</evidence>
<keyword evidence="3" id="KW-1185">Reference proteome</keyword>
<proteinExistence type="predicted"/>
<dbReference type="AlphaFoldDB" id="A0A6B2LYA2"/>
<feature type="chain" id="PRO_5025378871" evidence="1">
    <location>
        <begin position="29"/>
        <end position="625"/>
    </location>
</feature>
<evidence type="ECO:0000313" key="3">
    <source>
        <dbReference type="Proteomes" id="UP000478417"/>
    </source>
</evidence>
<evidence type="ECO:0000313" key="2">
    <source>
        <dbReference type="EMBL" id="NDV61608.1"/>
    </source>
</evidence>
<reference evidence="2 3" key="1">
    <citation type="submission" date="2020-02" db="EMBL/GenBank/DDBJ databases">
        <title>Albibacoteraceae fam. nov., the first described family within the subdivision 4 Verrucomicrobia.</title>
        <authorList>
            <person name="Xi F."/>
        </authorList>
    </citation>
    <scope>NUCLEOTIDE SEQUENCE [LARGE SCALE GENOMIC DNA]</scope>
    <source>
        <strain evidence="2 3">CK1056</strain>
    </source>
</reference>
<name>A0A6B2LYA2_9BACT</name>
<dbReference type="EMBL" id="JAAGNX010000001">
    <property type="protein sequence ID" value="NDV61608.1"/>
    <property type="molecule type" value="Genomic_DNA"/>
</dbReference>
<protein>
    <submittedName>
        <fullName evidence="2">Uncharacterized protein</fullName>
    </submittedName>
</protein>
<sequence length="625" mass="65459">MQYPITHSSFLRIISIACLAALASPVLALDGGNDVFITVPTGTSTGWKTFEILTGDDTLGSLAQEGFIWTLSHDDWDGVGAYLLDSSTLRVFINHEAGAGSTFSRVDIDLTNLQNWIVAGIPNNTNNDQVAAPGQIVKAVSLGWTSVGAGTGALNNPCSANVWPADTFGFARGFADTLYLLGEESTGGHFWVMDVTTRTLYEAPDLGTSRWENATIVDTGRTDTVALILGADVGSSSTGTAPLQLYVGLKNPSGSFLERNGLVGGKVYNWDPEGSSTNGTLSGIFSGGNGTSVNGTWVLDGTNAALFSKLEDVHTNLSPGSSGYGVEVAVASQAEAVFTVDLSGVDFVAGDLGVNRDSPVLVLFASNSQDVSVGNGFAGMDNLVWSANGKIYVNEDDGEGDIWQIDVDSLKASYTLGDFTPDASQVFDILDADFANESSGIIDISRDLGYQAGSIFLTVGQSGVLTNNQLAMAVSPTAALIPDPITYATWIAGFPSLTGSNALATGDPEKDGIVNLLEYAFNLNPTVPDAAALEINGASGLPRMELTTDGSESHLILEFVRRTNSSDLIEASEFSPAMDSWGAGSLITTTPISSEFERVLVQDPTGLSAGTSRFGRIRVELETGP</sequence>
<dbReference type="RefSeq" id="WP_163962691.1">
    <property type="nucleotide sequence ID" value="NZ_JAAGNX010000001.1"/>
</dbReference>
<comment type="caution">
    <text evidence="2">The sequence shown here is derived from an EMBL/GenBank/DDBJ whole genome shotgun (WGS) entry which is preliminary data.</text>
</comment>